<dbReference type="OrthoDB" id="2496972at2759"/>
<dbReference type="AlphaFoldDB" id="A0A2N5T941"/>
<keyword evidence="2" id="KW-1185">Reference proteome</keyword>
<name>A0A2N5T941_9BASI</name>
<accession>A0A2N5T941</accession>
<comment type="caution">
    <text evidence="1">The sequence shown here is derived from an EMBL/GenBank/DDBJ whole genome shotgun (WGS) entry which is preliminary data.</text>
</comment>
<proteinExistence type="predicted"/>
<evidence type="ECO:0000313" key="1">
    <source>
        <dbReference type="EMBL" id="PLW22017.1"/>
    </source>
</evidence>
<protein>
    <submittedName>
        <fullName evidence="1">Uncharacterized protein</fullName>
    </submittedName>
</protein>
<organism evidence="1 2">
    <name type="scientific">Puccinia coronata f. sp. avenae</name>
    <dbReference type="NCBI Taxonomy" id="200324"/>
    <lineage>
        <taxon>Eukaryota</taxon>
        <taxon>Fungi</taxon>
        <taxon>Dikarya</taxon>
        <taxon>Basidiomycota</taxon>
        <taxon>Pucciniomycotina</taxon>
        <taxon>Pucciniomycetes</taxon>
        <taxon>Pucciniales</taxon>
        <taxon>Pucciniaceae</taxon>
        <taxon>Puccinia</taxon>
    </lineage>
</organism>
<dbReference type="EMBL" id="PGCJ01000778">
    <property type="protein sequence ID" value="PLW22017.1"/>
    <property type="molecule type" value="Genomic_DNA"/>
</dbReference>
<dbReference type="Proteomes" id="UP000235388">
    <property type="component" value="Unassembled WGS sequence"/>
</dbReference>
<gene>
    <name evidence="1" type="ORF">PCANC_04383</name>
</gene>
<evidence type="ECO:0000313" key="2">
    <source>
        <dbReference type="Proteomes" id="UP000235388"/>
    </source>
</evidence>
<reference evidence="1 2" key="1">
    <citation type="submission" date="2017-11" db="EMBL/GenBank/DDBJ databases">
        <title>De novo assembly and phasing of dikaryotic genomes from two isolates of Puccinia coronata f. sp. avenae, the causal agent of oat crown rust.</title>
        <authorList>
            <person name="Miller M.E."/>
            <person name="Zhang Y."/>
            <person name="Omidvar V."/>
            <person name="Sperschneider J."/>
            <person name="Schwessinger B."/>
            <person name="Raley C."/>
            <person name="Palmer J.M."/>
            <person name="Garnica D."/>
            <person name="Upadhyaya N."/>
            <person name="Rathjen J."/>
            <person name="Taylor J.M."/>
            <person name="Park R.F."/>
            <person name="Dodds P.N."/>
            <person name="Hirsch C.D."/>
            <person name="Kianian S.F."/>
            <person name="Figueroa M."/>
        </authorList>
    </citation>
    <scope>NUCLEOTIDE SEQUENCE [LARGE SCALE GENOMIC DNA]</scope>
    <source>
        <strain evidence="1">12NC29</strain>
    </source>
</reference>
<sequence length="664" mass="76376">MSSLSIFADRGLLSCMCIGLVFLAATLASLTGHLADSVLDQYTTDDLFAVLPPDHQAGVTPPEELMWEEEGYQLYDHPPLEPNWSESRDVLPYRGNLATSIQAGPSYYPNPLYAQLSGSDTPAYPGWALRNELNTDNMPYPSGSQDTVKVYERKEVMESLSNLQTVFQEYHLKPFYRSYFTPAGGFVIPELRRHGRKFKFAITTIINREAKRKLEQSKSLMYAGFPVESYVFEMLQGSNLESLFRQASTTSRQASTTSRQASITSRQASTTCFRQPISTLIDHYQNLILFMHKIYEERLDQLEIPVVAQLPHQEKMLDWLFEEIFPPSFWSLPLPGTGIARRETSSAGHDFYYRSDGPIQAKLREYFAQVKYGLELLPATALSLLEEFQRRYRMDSFRNDLSKVHLLQTQSSTDVTERKVEKLVESLSKVGQIERTTGMDKSFIRDEHIVEMVDSAMKVFEEQRDRYSEESSQVQYIHPTLQIGIIQSEFLKRIHISHQIRILHSPDSSPIETMELSTTMKKLFKEVDLFHCYILYEFKQIGRAVPDPGVRRESLLKWLIQSAIKPSDGLPIHGLVPITNGGPPYDHLFQKDLSELFGPVQIKLIGIFSNIHMHDRKTKVEHERAFFVVTWYAHHFPDEIPDLITYLSTPKTKRRKQKQPHIST</sequence>